<keyword evidence="2" id="KW-1185">Reference proteome</keyword>
<dbReference type="AlphaFoldDB" id="A0A0H2SAI5"/>
<evidence type="ECO:0000313" key="1">
    <source>
        <dbReference type="EMBL" id="KLO13886.1"/>
    </source>
</evidence>
<sequence>MRHEGQSEVRNAFFSNLEPRRVQRNRIGCKYSTRELRKPLASTHTNVIAANRRDLSLLLPSPPPNLTDFVGFVEFVDRRTSRDAIGVFMRWLGVSESPGGEIATQLEIVYSHRSFGSFKAWNRRNRKTYWRRRILGLTNAKHRHGRREVERWAYRGGEVEKAVKDNDYGWNDHTSQAVSASASTRFGSWDWNWETRDWERWDWDAGLGDAGSSSWQASTFAVAGIIFIFKT</sequence>
<gene>
    <name evidence="1" type="ORF">SCHPADRAFT_889677</name>
</gene>
<evidence type="ECO:0000313" key="2">
    <source>
        <dbReference type="Proteomes" id="UP000053477"/>
    </source>
</evidence>
<reference evidence="1 2" key="1">
    <citation type="submission" date="2015-04" db="EMBL/GenBank/DDBJ databases">
        <title>Complete genome sequence of Schizopora paradoxa KUC8140, a cosmopolitan wood degrader in East Asia.</title>
        <authorList>
            <consortium name="DOE Joint Genome Institute"/>
            <person name="Min B."/>
            <person name="Park H."/>
            <person name="Jang Y."/>
            <person name="Kim J.-J."/>
            <person name="Kim K.H."/>
            <person name="Pangilinan J."/>
            <person name="Lipzen A."/>
            <person name="Riley R."/>
            <person name="Grigoriev I.V."/>
            <person name="Spatafora J.W."/>
            <person name="Choi I.-G."/>
        </authorList>
    </citation>
    <scope>NUCLEOTIDE SEQUENCE [LARGE SCALE GENOMIC DNA]</scope>
    <source>
        <strain evidence="1 2">KUC8140</strain>
    </source>
</reference>
<proteinExistence type="predicted"/>
<dbReference type="EMBL" id="KQ085952">
    <property type="protein sequence ID" value="KLO13886.1"/>
    <property type="molecule type" value="Genomic_DNA"/>
</dbReference>
<dbReference type="Proteomes" id="UP000053477">
    <property type="component" value="Unassembled WGS sequence"/>
</dbReference>
<dbReference type="InParanoid" id="A0A0H2SAI5"/>
<organism evidence="1 2">
    <name type="scientific">Schizopora paradoxa</name>
    <dbReference type="NCBI Taxonomy" id="27342"/>
    <lineage>
        <taxon>Eukaryota</taxon>
        <taxon>Fungi</taxon>
        <taxon>Dikarya</taxon>
        <taxon>Basidiomycota</taxon>
        <taxon>Agaricomycotina</taxon>
        <taxon>Agaricomycetes</taxon>
        <taxon>Hymenochaetales</taxon>
        <taxon>Schizoporaceae</taxon>
        <taxon>Schizopora</taxon>
    </lineage>
</organism>
<accession>A0A0H2SAI5</accession>
<name>A0A0H2SAI5_9AGAM</name>
<protein>
    <submittedName>
        <fullName evidence="1">Uncharacterized protein</fullName>
    </submittedName>
</protein>